<organism evidence="21 22">
    <name type="scientific">Prymnesium parvum</name>
    <name type="common">Toxic golden alga</name>
    <dbReference type="NCBI Taxonomy" id="97485"/>
    <lineage>
        <taxon>Eukaryota</taxon>
        <taxon>Haptista</taxon>
        <taxon>Haptophyta</taxon>
        <taxon>Prymnesiophyceae</taxon>
        <taxon>Prymnesiales</taxon>
        <taxon>Prymnesiaceae</taxon>
        <taxon>Prymnesium</taxon>
    </lineage>
</organism>
<evidence type="ECO:0000256" key="19">
    <source>
        <dbReference type="ARBA" id="ARBA00047847"/>
    </source>
</evidence>
<keyword evidence="13" id="KW-1133">Transmembrane helix</keyword>
<dbReference type="PANTHER" id="PTHR46025">
    <property type="entry name" value="XYLOSYLTRANSFERASE OXT"/>
    <property type="match status" value="1"/>
</dbReference>
<dbReference type="GO" id="GO:0000139">
    <property type="term" value="C:Golgi membrane"/>
    <property type="evidence" value="ECO:0007669"/>
    <property type="project" value="UniProtKB-SubCell"/>
</dbReference>
<dbReference type="GO" id="GO:0046872">
    <property type="term" value="F:metal ion binding"/>
    <property type="evidence" value="ECO:0007669"/>
    <property type="project" value="UniProtKB-KW"/>
</dbReference>
<accession>A0AB34IAQ9</accession>
<keyword evidence="14" id="KW-0333">Golgi apparatus</keyword>
<evidence type="ECO:0000256" key="2">
    <source>
        <dbReference type="ARBA" id="ARBA00004648"/>
    </source>
</evidence>
<evidence type="ECO:0000256" key="16">
    <source>
        <dbReference type="ARBA" id="ARBA00023157"/>
    </source>
</evidence>
<dbReference type="GO" id="GO:0030158">
    <property type="term" value="F:protein xylosyltransferase activity"/>
    <property type="evidence" value="ECO:0007669"/>
    <property type="project" value="UniProtKB-EC"/>
</dbReference>
<evidence type="ECO:0000256" key="15">
    <source>
        <dbReference type="ARBA" id="ARBA00023136"/>
    </source>
</evidence>
<evidence type="ECO:0000256" key="9">
    <source>
        <dbReference type="ARBA" id="ARBA00022692"/>
    </source>
</evidence>
<proteinExistence type="inferred from homology"/>
<comment type="subcellular location">
    <subcellularLocation>
        <location evidence="2">Endoplasmic reticulum membrane</location>
        <topology evidence="2">Single-pass type II membrane protein</topology>
    </subcellularLocation>
    <subcellularLocation>
        <location evidence="1">Golgi apparatus membrane</location>
        <topology evidence="1">Single-pass type II membrane protein</topology>
    </subcellularLocation>
</comment>
<feature type="compositionally biased region" description="Pro residues" evidence="20">
    <location>
        <begin position="480"/>
        <end position="491"/>
    </location>
</feature>
<evidence type="ECO:0000256" key="4">
    <source>
        <dbReference type="ARBA" id="ARBA00005093"/>
    </source>
</evidence>
<evidence type="ECO:0000256" key="3">
    <source>
        <dbReference type="ARBA" id="ARBA00004840"/>
    </source>
</evidence>
<feature type="region of interest" description="Disordered" evidence="20">
    <location>
        <begin position="475"/>
        <end position="501"/>
    </location>
</feature>
<comment type="pathway">
    <text evidence="4">Glycan metabolism; heparan sulfate biosynthesis.</text>
</comment>
<dbReference type="Pfam" id="PF02485">
    <property type="entry name" value="Branch"/>
    <property type="match status" value="1"/>
</dbReference>
<dbReference type="InterPro" id="IPR043538">
    <property type="entry name" value="XYLT"/>
</dbReference>
<comment type="pathway">
    <text evidence="3">Glycan metabolism; chondroitin sulfate biosynthesis.</text>
</comment>
<evidence type="ECO:0000256" key="18">
    <source>
        <dbReference type="ARBA" id="ARBA00042865"/>
    </source>
</evidence>
<feature type="region of interest" description="Disordered" evidence="20">
    <location>
        <begin position="388"/>
        <end position="419"/>
    </location>
</feature>
<keyword evidence="8" id="KW-0808">Transferase</keyword>
<evidence type="ECO:0000256" key="13">
    <source>
        <dbReference type="ARBA" id="ARBA00022989"/>
    </source>
</evidence>
<comment type="caution">
    <text evidence="21">The sequence shown here is derived from an EMBL/GenBank/DDBJ whole genome shotgun (WGS) entry which is preliminary data.</text>
</comment>
<protein>
    <recommendedName>
        <fullName evidence="6">protein xylosyltransferase</fullName>
        <ecNumber evidence="6">2.4.2.26</ecNumber>
    </recommendedName>
    <alternativeName>
        <fullName evidence="18">Peptide O-xylosyltransferase</fullName>
    </alternativeName>
</protein>
<evidence type="ECO:0000256" key="20">
    <source>
        <dbReference type="SAM" id="MobiDB-lite"/>
    </source>
</evidence>
<evidence type="ECO:0000256" key="1">
    <source>
        <dbReference type="ARBA" id="ARBA00004323"/>
    </source>
</evidence>
<dbReference type="GO" id="GO:0015012">
    <property type="term" value="P:heparan sulfate proteoglycan biosynthetic process"/>
    <property type="evidence" value="ECO:0007669"/>
    <property type="project" value="TreeGrafter"/>
</dbReference>
<keyword evidence="11" id="KW-0256">Endoplasmic reticulum</keyword>
<dbReference type="EMBL" id="JBGBPQ010000030">
    <property type="protein sequence ID" value="KAL1495871.1"/>
    <property type="molecule type" value="Genomic_DNA"/>
</dbReference>
<name>A0AB34IAQ9_PRYPA</name>
<dbReference type="PANTHER" id="PTHR46025:SF3">
    <property type="entry name" value="XYLOSYLTRANSFERASE OXT"/>
    <property type="match status" value="1"/>
</dbReference>
<evidence type="ECO:0000256" key="5">
    <source>
        <dbReference type="ARBA" id="ARBA00010195"/>
    </source>
</evidence>
<dbReference type="AlphaFoldDB" id="A0AB34IAQ9"/>
<keyword evidence="10" id="KW-0479">Metal-binding</keyword>
<keyword evidence="12" id="KW-0735">Signal-anchor</keyword>
<evidence type="ECO:0000256" key="14">
    <source>
        <dbReference type="ARBA" id="ARBA00023034"/>
    </source>
</evidence>
<keyword evidence="16" id="KW-1015">Disulfide bond</keyword>
<sequence>MLSDHLGQPASPALLAACSEALRHQLDIQARPDGLPLRPPLPSPPPLALPPSAGGVSFAYFIMAHRPFAHATISRLLTALWSPAHLFLLHLDARVPPALLPFLQRRYNGSANVLFLRERRAVGWGAFSMVELLLRALATALAAAPRLDFFINLSDADVALRTNGEMEAFLARHRGRSFVAVKFPEVDRMRYHAHAHMRRATWLECEGLGFAVVNMSASTFFGDEGKRCCYGRSGPIVYGQLPVHRPPAPDGWAFYHGSQWVVLSREAAQWMVTDPKAVQLARHLQLTYMSDETYVQTALMNSPFRKTAINHNLRYIDWPHGYGDANVYWHSIGEKHVSGPMILTPELLDSVLTSSAMFARKVDLGSRAGVDFLAQWDLWMSSKLANTAREGASGTDHTPLGETERSAEAAEDPECESVGHASAVRDKLMGLLARQPEIAAGLSETHFPLSPAEAAEGGRAVTPHAVHFGHEDVMEKQFQPTPPPPPAPLPPPKRREQVTTGTPTARHVILAEFVDGSSCSCLRSCHQEKNCCSVDEYEQLCLAWVHQPQEEPRAQT</sequence>
<dbReference type="GO" id="GO:0005789">
    <property type="term" value="C:endoplasmic reticulum membrane"/>
    <property type="evidence" value="ECO:0007669"/>
    <property type="project" value="UniProtKB-SubCell"/>
</dbReference>
<evidence type="ECO:0000313" key="21">
    <source>
        <dbReference type="EMBL" id="KAL1495871.1"/>
    </source>
</evidence>
<keyword evidence="9" id="KW-0812">Transmembrane</keyword>
<reference evidence="21 22" key="1">
    <citation type="journal article" date="2024" name="Science">
        <title>Giant polyketide synthase enzymes in the biosynthesis of giant marine polyether toxins.</title>
        <authorList>
            <person name="Fallon T.R."/>
            <person name="Shende V.V."/>
            <person name="Wierzbicki I.H."/>
            <person name="Pendleton A.L."/>
            <person name="Watervoot N.F."/>
            <person name="Auber R.P."/>
            <person name="Gonzalez D.J."/>
            <person name="Wisecaver J.H."/>
            <person name="Moore B.S."/>
        </authorList>
    </citation>
    <scope>NUCLEOTIDE SEQUENCE [LARGE SCALE GENOMIC DNA]</scope>
    <source>
        <strain evidence="21 22">12B1</strain>
    </source>
</reference>
<comment type="catalytic activity">
    <reaction evidence="19">
        <text>UDP-alpha-D-xylose + L-seryl-[protein] = 3-O-(beta-D-xylosyl)-L-seryl-[protein] + UDP + H(+)</text>
        <dbReference type="Rhea" id="RHEA:50192"/>
        <dbReference type="Rhea" id="RHEA-COMP:9863"/>
        <dbReference type="Rhea" id="RHEA-COMP:12567"/>
        <dbReference type="ChEBI" id="CHEBI:15378"/>
        <dbReference type="ChEBI" id="CHEBI:29999"/>
        <dbReference type="ChEBI" id="CHEBI:57632"/>
        <dbReference type="ChEBI" id="CHEBI:58223"/>
        <dbReference type="ChEBI" id="CHEBI:132085"/>
        <dbReference type="EC" id="2.4.2.26"/>
    </reaction>
</comment>
<evidence type="ECO:0000256" key="12">
    <source>
        <dbReference type="ARBA" id="ARBA00022968"/>
    </source>
</evidence>
<evidence type="ECO:0000256" key="7">
    <source>
        <dbReference type="ARBA" id="ARBA00022676"/>
    </source>
</evidence>
<keyword evidence="22" id="KW-1185">Reference proteome</keyword>
<dbReference type="GO" id="GO:0050650">
    <property type="term" value="P:chondroitin sulfate proteoglycan biosynthetic process"/>
    <property type="evidence" value="ECO:0007669"/>
    <property type="project" value="TreeGrafter"/>
</dbReference>
<gene>
    <name evidence="21" type="ORF">AB1Y20_014515</name>
</gene>
<evidence type="ECO:0000256" key="6">
    <source>
        <dbReference type="ARBA" id="ARBA00011972"/>
    </source>
</evidence>
<comment type="similarity">
    <text evidence="5">Belongs to the glycosyltransferase 14 family. XylT subfamily.</text>
</comment>
<evidence type="ECO:0000256" key="17">
    <source>
        <dbReference type="ARBA" id="ARBA00023180"/>
    </source>
</evidence>
<keyword evidence="17" id="KW-0325">Glycoprotein</keyword>
<evidence type="ECO:0000256" key="8">
    <source>
        <dbReference type="ARBA" id="ARBA00022679"/>
    </source>
</evidence>
<evidence type="ECO:0000313" key="22">
    <source>
        <dbReference type="Proteomes" id="UP001515480"/>
    </source>
</evidence>
<evidence type="ECO:0000256" key="11">
    <source>
        <dbReference type="ARBA" id="ARBA00022824"/>
    </source>
</evidence>
<evidence type="ECO:0000256" key="10">
    <source>
        <dbReference type="ARBA" id="ARBA00022723"/>
    </source>
</evidence>
<dbReference type="InterPro" id="IPR003406">
    <property type="entry name" value="Glyco_trans_14"/>
</dbReference>
<keyword evidence="7" id="KW-0328">Glycosyltransferase</keyword>
<dbReference type="EC" id="2.4.2.26" evidence="6"/>
<dbReference type="Proteomes" id="UP001515480">
    <property type="component" value="Unassembled WGS sequence"/>
</dbReference>
<keyword evidence="15" id="KW-0472">Membrane</keyword>